<comment type="catalytic activity">
    <reaction evidence="7">
        <text>L-threonyl-[protein] + ATP = O-phospho-L-threonyl-[protein] + ADP + H(+)</text>
        <dbReference type="Rhea" id="RHEA:46608"/>
        <dbReference type="Rhea" id="RHEA-COMP:11060"/>
        <dbReference type="Rhea" id="RHEA-COMP:11605"/>
        <dbReference type="ChEBI" id="CHEBI:15378"/>
        <dbReference type="ChEBI" id="CHEBI:30013"/>
        <dbReference type="ChEBI" id="CHEBI:30616"/>
        <dbReference type="ChEBI" id="CHEBI:61977"/>
        <dbReference type="ChEBI" id="CHEBI:456216"/>
        <dbReference type="EC" id="2.7.11.1"/>
    </reaction>
</comment>
<keyword evidence="3" id="KW-0808">Transferase</keyword>
<keyword evidence="2" id="KW-0723">Serine/threonine-protein kinase</keyword>
<reference evidence="13 14" key="1">
    <citation type="journal article" date="2016" name="Proc. Natl. Acad. Sci. U.S.A.">
        <title>Comparative genomics of biotechnologically important yeasts.</title>
        <authorList>
            <person name="Riley R."/>
            <person name="Haridas S."/>
            <person name="Wolfe K.H."/>
            <person name="Lopes M.R."/>
            <person name="Hittinger C.T."/>
            <person name="Goeker M."/>
            <person name="Salamov A.A."/>
            <person name="Wisecaver J.H."/>
            <person name="Long T.M."/>
            <person name="Calvey C.H."/>
            <person name="Aerts A.L."/>
            <person name="Barry K.W."/>
            <person name="Choi C."/>
            <person name="Clum A."/>
            <person name="Coughlan A.Y."/>
            <person name="Deshpande S."/>
            <person name="Douglass A.P."/>
            <person name="Hanson S.J."/>
            <person name="Klenk H.-P."/>
            <person name="LaButti K.M."/>
            <person name="Lapidus A."/>
            <person name="Lindquist E.A."/>
            <person name="Lipzen A.M."/>
            <person name="Meier-Kolthoff J.P."/>
            <person name="Ohm R.A."/>
            <person name="Otillar R.P."/>
            <person name="Pangilinan J.L."/>
            <person name="Peng Y."/>
            <person name="Rokas A."/>
            <person name="Rosa C.A."/>
            <person name="Scheuner C."/>
            <person name="Sibirny A.A."/>
            <person name="Slot J.C."/>
            <person name="Stielow J.B."/>
            <person name="Sun H."/>
            <person name="Kurtzman C.P."/>
            <person name="Blackwell M."/>
            <person name="Grigoriev I.V."/>
            <person name="Jeffries T.W."/>
        </authorList>
    </citation>
    <scope>NUCLEOTIDE SEQUENCE [LARGE SCALE GENOMIC DNA]</scope>
    <source>
        <strain evidence="13 14">DSM 6958</strain>
    </source>
</reference>
<evidence type="ECO:0000256" key="7">
    <source>
        <dbReference type="ARBA" id="ARBA00047899"/>
    </source>
</evidence>
<dbReference type="STRING" id="857566.A0A1E3PH49"/>
<evidence type="ECO:0000313" key="14">
    <source>
        <dbReference type="Proteomes" id="UP000095009"/>
    </source>
</evidence>
<feature type="domain" description="Response regulatory" evidence="12">
    <location>
        <begin position="799"/>
        <end position="915"/>
    </location>
</feature>
<feature type="compositionally biased region" description="Polar residues" evidence="10">
    <location>
        <begin position="480"/>
        <end position="490"/>
    </location>
</feature>
<dbReference type="PANTHER" id="PTHR24356:SF1">
    <property type="entry name" value="SERINE_THREONINE-PROTEIN KINASE GREATWALL"/>
    <property type="match status" value="1"/>
</dbReference>
<feature type="region of interest" description="Disordered" evidence="10">
    <location>
        <begin position="394"/>
        <end position="437"/>
    </location>
</feature>
<evidence type="ECO:0000256" key="4">
    <source>
        <dbReference type="ARBA" id="ARBA00022741"/>
    </source>
</evidence>
<evidence type="ECO:0000256" key="2">
    <source>
        <dbReference type="ARBA" id="ARBA00022527"/>
    </source>
</evidence>
<dbReference type="Pfam" id="PF00069">
    <property type="entry name" value="Pkinase"/>
    <property type="match status" value="1"/>
</dbReference>
<gene>
    <name evidence="13" type="ORF">NADFUDRAFT_83629</name>
</gene>
<dbReference type="Gene3D" id="1.10.510.10">
    <property type="entry name" value="Transferase(Phosphotransferase) domain 1"/>
    <property type="match status" value="1"/>
</dbReference>
<comment type="caution">
    <text evidence="9">Lacks conserved residue(s) required for the propagation of feature annotation.</text>
</comment>
<evidence type="ECO:0000256" key="5">
    <source>
        <dbReference type="ARBA" id="ARBA00022777"/>
    </source>
</evidence>
<protein>
    <recommendedName>
        <fullName evidence="1">non-specific serine/threonine protein kinase</fullName>
        <ecNumber evidence="1">2.7.11.1</ecNumber>
    </recommendedName>
</protein>
<feature type="region of interest" description="Disordered" evidence="10">
    <location>
        <begin position="743"/>
        <end position="778"/>
    </location>
</feature>
<dbReference type="EMBL" id="KV454411">
    <property type="protein sequence ID" value="ODQ64739.1"/>
    <property type="molecule type" value="Genomic_DNA"/>
</dbReference>
<comment type="catalytic activity">
    <reaction evidence="8">
        <text>L-seryl-[protein] + ATP = O-phospho-L-seryl-[protein] + ADP + H(+)</text>
        <dbReference type="Rhea" id="RHEA:17989"/>
        <dbReference type="Rhea" id="RHEA-COMP:9863"/>
        <dbReference type="Rhea" id="RHEA-COMP:11604"/>
        <dbReference type="ChEBI" id="CHEBI:15378"/>
        <dbReference type="ChEBI" id="CHEBI:29999"/>
        <dbReference type="ChEBI" id="CHEBI:30616"/>
        <dbReference type="ChEBI" id="CHEBI:83421"/>
        <dbReference type="ChEBI" id="CHEBI:456216"/>
        <dbReference type="EC" id="2.7.11.1"/>
    </reaction>
</comment>
<dbReference type="GO" id="GO:0005737">
    <property type="term" value="C:cytoplasm"/>
    <property type="evidence" value="ECO:0007669"/>
    <property type="project" value="TreeGrafter"/>
</dbReference>
<dbReference type="InterPro" id="IPR050236">
    <property type="entry name" value="Ser_Thr_kinase_AGC"/>
</dbReference>
<feature type="region of interest" description="Disordered" evidence="10">
    <location>
        <begin position="163"/>
        <end position="209"/>
    </location>
</feature>
<keyword evidence="5" id="KW-0418">Kinase</keyword>
<evidence type="ECO:0000256" key="3">
    <source>
        <dbReference type="ARBA" id="ARBA00022679"/>
    </source>
</evidence>
<dbReference type="PROSITE" id="PS50011">
    <property type="entry name" value="PROTEIN_KINASE_DOM"/>
    <property type="match status" value="1"/>
</dbReference>
<name>A0A1E3PH49_9ASCO</name>
<dbReference type="AlphaFoldDB" id="A0A1E3PH49"/>
<dbReference type="SMART" id="SM00220">
    <property type="entry name" value="S_TKc"/>
    <property type="match status" value="1"/>
</dbReference>
<dbReference type="Gene3D" id="3.40.50.2300">
    <property type="match status" value="1"/>
</dbReference>
<dbReference type="OrthoDB" id="162894at2759"/>
<proteinExistence type="predicted"/>
<dbReference type="GO" id="GO:0006950">
    <property type="term" value="P:response to stress"/>
    <property type="evidence" value="ECO:0007669"/>
    <property type="project" value="UniProtKB-ARBA"/>
</dbReference>
<feature type="compositionally biased region" description="Polar residues" evidence="10">
    <location>
        <begin position="758"/>
        <end position="768"/>
    </location>
</feature>
<feature type="domain" description="Protein kinase" evidence="11">
    <location>
        <begin position="1"/>
        <end position="128"/>
    </location>
</feature>
<dbReference type="InterPro" id="IPR011009">
    <property type="entry name" value="Kinase-like_dom_sf"/>
</dbReference>
<dbReference type="InterPro" id="IPR001789">
    <property type="entry name" value="Sig_transdc_resp-reg_receiver"/>
</dbReference>
<keyword evidence="14" id="KW-1185">Reference proteome</keyword>
<evidence type="ECO:0000256" key="8">
    <source>
        <dbReference type="ARBA" id="ARBA00048679"/>
    </source>
</evidence>
<dbReference type="GO" id="GO:0000160">
    <property type="term" value="P:phosphorelay signal transduction system"/>
    <property type="evidence" value="ECO:0007669"/>
    <property type="project" value="InterPro"/>
</dbReference>
<dbReference type="GO" id="GO:0004674">
    <property type="term" value="F:protein serine/threonine kinase activity"/>
    <property type="evidence" value="ECO:0007669"/>
    <property type="project" value="UniProtKB-KW"/>
</dbReference>
<dbReference type="GO" id="GO:0005524">
    <property type="term" value="F:ATP binding"/>
    <property type="evidence" value="ECO:0007669"/>
    <property type="project" value="UniProtKB-KW"/>
</dbReference>
<evidence type="ECO:0000259" key="12">
    <source>
        <dbReference type="PROSITE" id="PS50110"/>
    </source>
</evidence>
<dbReference type="Gene3D" id="3.30.200.20">
    <property type="entry name" value="Phosphorylase Kinase, domain 1"/>
    <property type="match status" value="1"/>
</dbReference>
<evidence type="ECO:0000256" key="10">
    <source>
        <dbReference type="SAM" id="MobiDB-lite"/>
    </source>
</evidence>
<feature type="region of interest" description="Disordered" evidence="10">
    <location>
        <begin position="250"/>
        <end position="282"/>
    </location>
</feature>
<dbReference type="InterPro" id="IPR000719">
    <property type="entry name" value="Prot_kinase_dom"/>
</dbReference>
<evidence type="ECO:0000256" key="6">
    <source>
        <dbReference type="ARBA" id="ARBA00022840"/>
    </source>
</evidence>
<dbReference type="SUPFAM" id="SSF52172">
    <property type="entry name" value="CheY-like"/>
    <property type="match status" value="1"/>
</dbReference>
<dbReference type="SUPFAM" id="SSF56112">
    <property type="entry name" value="Protein kinase-like (PK-like)"/>
    <property type="match status" value="1"/>
</dbReference>
<feature type="compositionally biased region" description="Low complexity" evidence="10">
    <location>
        <begin position="769"/>
        <end position="778"/>
    </location>
</feature>
<dbReference type="FunFam" id="1.10.510.10:FF:000340">
    <property type="entry name" value="Serine threonine protein kinase"/>
    <property type="match status" value="1"/>
</dbReference>
<dbReference type="Proteomes" id="UP000095009">
    <property type="component" value="Unassembled WGS sequence"/>
</dbReference>
<sequence length="924" mass="99079">MYRPNPTAGLSLFDPKDKTKKFVGTPDYLAPETIKGDGQDEMSDWWSLGCILFEFMYGFPPFHSSSPELVFENILSHNIQWPGAEKGEAAIPGSTLVKDLINRLLCVDPTRRLGSNGRALEIKSHAIFKSINWVTLWDEEASFVPAIDEPDSTDYFDARGAELNDFPVDDDEDEGNEDDEDESNGEDEDNDGETDDEIDENNNADNGDELVDKTLVVQNMSPTLNTVSEGSSSQSNSLRELGEFPRVVGSHKVKASHGKHGGDSSGSGSGGSGSGGSGRRKKLMPFHIPAHVRGQRRHGRRPSDSFGIGSDDFGSFQFKNLPVLEKANKDVINRLKSEHMEHMGHRASISTSSSNSGGMMMASGSPLSISDGSESSIGLNTVIGCSTLGELPLRPHSTTPASGSMFRRPISPNTVVVGSPDTQGPSTESLNSPDVSLSFTNSPLPAVEGGSFSNVALLRASRDRTSSFSSRDDNDSSDSQLHSPRNSPRNSVPILNLVNGNKKANLVLSGSAGSTMGSIGISNTHISFSGVDSDTSMTNSPPILSPALSSPISMTRFHAHRRLSNMTSSPELGSYGSNGCGELMRRTSINVSGFQTSNVTVTSMPTVTTTTTATSTGTTSTSSSPLLNVRPLLHHSNQATGLFDMSPFNSDTEDSRSSALMRVHRRRQLSRRLSNIGIGTGTTRNINYMPYSALSSPATAAGSFGVSGENHGKRHVLSGNNSSSSSLAKKTLSMGNLARVAAQSTGGSSPFGTPAVTPKSTTTSPMNNTVKTPTMPMGTPVTPLSSLLESRKPLYRRLNCLVCDSNPVWRFSIESMLTNLGCLAVAVSNTPEGIRRSTGEVIFDVILTEFSFPRPCPSGEDLVKLIHNTANPNTNTPVICVTSYLKDEMMMNVFNGIIEKPVNSKKLSDMLEKLCCWKPLVKQR</sequence>
<dbReference type="GO" id="GO:0005634">
    <property type="term" value="C:nucleus"/>
    <property type="evidence" value="ECO:0007669"/>
    <property type="project" value="TreeGrafter"/>
</dbReference>
<evidence type="ECO:0000256" key="9">
    <source>
        <dbReference type="PROSITE-ProRule" id="PRU00169"/>
    </source>
</evidence>
<feature type="compositionally biased region" description="Acidic residues" evidence="10">
    <location>
        <begin position="167"/>
        <end position="209"/>
    </location>
</feature>
<dbReference type="InterPro" id="IPR011006">
    <property type="entry name" value="CheY-like_superfamily"/>
</dbReference>
<evidence type="ECO:0000256" key="1">
    <source>
        <dbReference type="ARBA" id="ARBA00012513"/>
    </source>
</evidence>
<dbReference type="PROSITE" id="PS50110">
    <property type="entry name" value="RESPONSE_REGULATORY"/>
    <property type="match status" value="1"/>
</dbReference>
<keyword evidence="4" id="KW-0547">Nucleotide-binding</keyword>
<feature type="region of interest" description="Disordered" evidence="10">
    <location>
        <begin position="464"/>
        <end position="495"/>
    </location>
</feature>
<accession>A0A1E3PH49</accession>
<feature type="compositionally biased region" description="Basic and acidic residues" evidence="10">
    <location>
        <begin position="464"/>
        <end position="474"/>
    </location>
</feature>
<dbReference type="EC" id="2.7.11.1" evidence="1"/>
<evidence type="ECO:0000259" key="11">
    <source>
        <dbReference type="PROSITE" id="PS50011"/>
    </source>
</evidence>
<keyword evidence="6" id="KW-0067">ATP-binding</keyword>
<feature type="compositionally biased region" description="Polar residues" evidence="10">
    <location>
        <begin position="411"/>
        <end position="437"/>
    </location>
</feature>
<dbReference type="PANTHER" id="PTHR24356">
    <property type="entry name" value="SERINE/THREONINE-PROTEIN KINASE"/>
    <property type="match status" value="1"/>
</dbReference>
<feature type="compositionally biased region" description="Basic residues" evidence="10">
    <location>
        <begin position="250"/>
        <end position="259"/>
    </location>
</feature>
<evidence type="ECO:0000313" key="13">
    <source>
        <dbReference type="EMBL" id="ODQ64739.1"/>
    </source>
</evidence>
<feature type="compositionally biased region" description="Gly residues" evidence="10">
    <location>
        <begin position="263"/>
        <end position="277"/>
    </location>
</feature>
<organism evidence="13 14">
    <name type="scientific">Nadsonia fulvescens var. elongata DSM 6958</name>
    <dbReference type="NCBI Taxonomy" id="857566"/>
    <lineage>
        <taxon>Eukaryota</taxon>
        <taxon>Fungi</taxon>
        <taxon>Dikarya</taxon>
        <taxon>Ascomycota</taxon>
        <taxon>Saccharomycotina</taxon>
        <taxon>Dipodascomycetes</taxon>
        <taxon>Dipodascales</taxon>
        <taxon>Dipodascales incertae sedis</taxon>
        <taxon>Nadsonia</taxon>
    </lineage>
</organism>